<evidence type="ECO:0000313" key="2">
    <source>
        <dbReference type="EMBL" id="TNN82265.1"/>
    </source>
</evidence>
<keyword evidence="3" id="KW-1185">Reference proteome</keyword>
<sequence length="246" mass="26842">MDEWTDGKQTRHDTKPTSAHPSTQRSVPTEQQEDGSVPFSTSYQSVLFVTPQHLNWETREIRALVLRLSSSMKAVKRLSSQLWLAMHCCTTSSWPGSSAACSMLSGLDHVRVQCGTDQHLHVAPEDLPHGPAVDSTPHRAYDTRTQTEGLDPNESDSEEEEGTSFSHFFLFLGGGSALSFEVLALGRQSIFCSPPPPPLFSSFNLENSTVAFDCESRDAVEGVTGACQPIRAQEAQSEGSQTSPTN</sequence>
<comment type="caution">
    <text evidence="2">The sequence shown here is derived from an EMBL/GenBank/DDBJ whole genome shotgun (WGS) entry which is preliminary data.</text>
</comment>
<accession>A0A4Z2IWC1</accession>
<dbReference type="AlphaFoldDB" id="A0A4Z2IWC1"/>
<proteinExistence type="predicted"/>
<gene>
    <name evidence="2" type="ORF">EYF80_007385</name>
</gene>
<evidence type="ECO:0000313" key="3">
    <source>
        <dbReference type="Proteomes" id="UP000314294"/>
    </source>
</evidence>
<dbReference type="Proteomes" id="UP000314294">
    <property type="component" value="Unassembled WGS sequence"/>
</dbReference>
<reference evidence="2 3" key="1">
    <citation type="submission" date="2019-03" db="EMBL/GenBank/DDBJ databases">
        <title>First draft genome of Liparis tanakae, snailfish: a comprehensive survey of snailfish specific genes.</title>
        <authorList>
            <person name="Kim W."/>
            <person name="Song I."/>
            <person name="Jeong J.-H."/>
            <person name="Kim D."/>
            <person name="Kim S."/>
            <person name="Ryu S."/>
            <person name="Song J.Y."/>
            <person name="Lee S.K."/>
        </authorList>
    </citation>
    <scope>NUCLEOTIDE SEQUENCE [LARGE SCALE GENOMIC DNA]</scope>
    <source>
        <tissue evidence="2">Muscle</tissue>
    </source>
</reference>
<name>A0A4Z2IWC1_9TELE</name>
<dbReference type="EMBL" id="SRLO01000040">
    <property type="protein sequence ID" value="TNN82265.1"/>
    <property type="molecule type" value="Genomic_DNA"/>
</dbReference>
<feature type="compositionally biased region" description="Polar residues" evidence="1">
    <location>
        <begin position="16"/>
        <end position="30"/>
    </location>
</feature>
<protein>
    <submittedName>
        <fullName evidence="2">Uncharacterized protein</fullName>
    </submittedName>
</protein>
<feature type="compositionally biased region" description="Basic and acidic residues" evidence="1">
    <location>
        <begin position="1"/>
        <end position="15"/>
    </location>
</feature>
<feature type="region of interest" description="Disordered" evidence="1">
    <location>
        <begin position="124"/>
        <end position="160"/>
    </location>
</feature>
<evidence type="ECO:0000256" key="1">
    <source>
        <dbReference type="SAM" id="MobiDB-lite"/>
    </source>
</evidence>
<organism evidence="2 3">
    <name type="scientific">Liparis tanakae</name>
    <name type="common">Tanaka's snailfish</name>
    <dbReference type="NCBI Taxonomy" id="230148"/>
    <lineage>
        <taxon>Eukaryota</taxon>
        <taxon>Metazoa</taxon>
        <taxon>Chordata</taxon>
        <taxon>Craniata</taxon>
        <taxon>Vertebrata</taxon>
        <taxon>Euteleostomi</taxon>
        <taxon>Actinopterygii</taxon>
        <taxon>Neopterygii</taxon>
        <taxon>Teleostei</taxon>
        <taxon>Neoteleostei</taxon>
        <taxon>Acanthomorphata</taxon>
        <taxon>Eupercaria</taxon>
        <taxon>Perciformes</taxon>
        <taxon>Cottioidei</taxon>
        <taxon>Cottales</taxon>
        <taxon>Liparidae</taxon>
        <taxon>Liparis</taxon>
    </lineage>
</organism>
<feature type="compositionally biased region" description="Acidic residues" evidence="1">
    <location>
        <begin position="151"/>
        <end position="160"/>
    </location>
</feature>
<feature type="region of interest" description="Disordered" evidence="1">
    <location>
        <begin position="1"/>
        <end position="37"/>
    </location>
</feature>